<organism evidence="1 2">
    <name type="scientific">Botryosphaeria dothidea</name>
    <dbReference type="NCBI Taxonomy" id="55169"/>
    <lineage>
        <taxon>Eukaryota</taxon>
        <taxon>Fungi</taxon>
        <taxon>Dikarya</taxon>
        <taxon>Ascomycota</taxon>
        <taxon>Pezizomycotina</taxon>
        <taxon>Dothideomycetes</taxon>
        <taxon>Dothideomycetes incertae sedis</taxon>
        <taxon>Botryosphaeriales</taxon>
        <taxon>Botryosphaeriaceae</taxon>
        <taxon>Botryosphaeria</taxon>
    </lineage>
</organism>
<dbReference type="Proteomes" id="UP000572817">
    <property type="component" value="Unassembled WGS sequence"/>
</dbReference>
<reference evidence="1" key="1">
    <citation type="submission" date="2020-04" db="EMBL/GenBank/DDBJ databases">
        <title>Genome Assembly and Annotation of Botryosphaeria dothidea sdau 11-99, a Latent Pathogen of Apple Fruit Ring Rot in China.</title>
        <authorList>
            <person name="Yu C."/>
            <person name="Diao Y."/>
            <person name="Lu Q."/>
            <person name="Zhao J."/>
            <person name="Cui S."/>
            <person name="Peng C."/>
            <person name="He B."/>
            <person name="Liu H."/>
        </authorList>
    </citation>
    <scope>NUCLEOTIDE SEQUENCE [LARGE SCALE GENOMIC DNA]</scope>
    <source>
        <strain evidence="1">Sdau11-99</strain>
    </source>
</reference>
<dbReference type="EMBL" id="WWBZ02000033">
    <property type="protein sequence ID" value="KAF4307081.1"/>
    <property type="molecule type" value="Genomic_DNA"/>
</dbReference>
<evidence type="ECO:0000313" key="2">
    <source>
        <dbReference type="Proteomes" id="UP000572817"/>
    </source>
</evidence>
<sequence>MAVGHGPVFPPELWAHIMQYCSSQTLKVLALVSRSCCEDARKRLFRRLYFSQGWKFALPQDGVRIRDLTVFQRSLSSSPGWRSAVKNVRLCWTNNGSPHSWREPDRFENEAEAHLNDLVRDTANLLAEATTLQSLHLSIPLLDSSVPFALTRLDSLTIPITDCLHNDPNFAAILRLFQIPTLKHVQLDHMLRLNVQIPEEYCQSETSNVTHLVFAECGPVHKEIAHLLRWPKELQTLEFQIGEADGLNRFAYDSGWVDMASIREALWPLEECLQHLTVVVLVPDRGDPLEENGFQSFAKLRRLNIPIDMFLGLSSGGPYKPGLPIHTRLPRCLEELILQLAEDFWWGDWDKMEPSEETNYLLSSLAGLAEHRDGWLPNLKEVRISRGEYEPARKRSEWIPLDSEQIRQFVDLFRSSGISISFC</sequence>
<keyword evidence="2" id="KW-1185">Reference proteome</keyword>
<protein>
    <submittedName>
        <fullName evidence="1">F-box domain cyclin-like protein</fullName>
    </submittedName>
</protein>
<gene>
    <name evidence="1" type="ORF">GTA08_BOTSDO05795</name>
</gene>
<name>A0A8H4ITV6_9PEZI</name>
<dbReference type="SUPFAM" id="SSF52047">
    <property type="entry name" value="RNI-like"/>
    <property type="match status" value="1"/>
</dbReference>
<proteinExistence type="predicted"/>
<evidence type="ECO:0000313" key="1">
    <source>
        <dbReference type="EMBL" id="KAF4307081.1"/>
    </source>
</evidence>
<comment type="caution">
    <text evidence="1">The sequence shown here is derived from an EMBL/GenBank/DDBJ whole genome shotgun (WGS) entry which is preliminary data.</text>
</comment>
<accession>A0A8H4ITV6</accession>
<dbReference type="AlphaFoldDB" id="A0A8H4ITV6"/>
<dbReference type="OrthoDB" id="3855161at2759"/>